<dbReference type="InterPro" id="IPR002125">
    <property type="entry name" value="CMP_dCMP_dom"/>
</dbReference>
<sequence length="188" mass="21024">MLLDFSTSLPLTYQVRWGEKINKIMTENTPYIRPTWDEYFMEIVHAVSKRATCDRGRTGCVIAKDRQVLVTGYVGSPKGLPHCDEVGHQIKTVTHEDGHQSQHCLRTAHAELNAIAQAAKRGVAIDGSTLYCKLAPCATCAKTIINSGIVRVVCERRYHAGGEAEEMFKQAGVEIIFLNNEIETYDRQ</sequence>
<dbReference type="PROSITE" id="PS00903">
    <property type="entry name" value="CYT_DCMP_DEAMINASES_1"/>
    <property type="match status" value="1"/>
</dbReference>
<evidence type="ECO:0000313" key="8">
    <source>
        <dbReference type="Proteomes" id="UP000034354"/>
    </source>
</evidence>
<reference evidence="7 8" key="1">
    <citation type="journal article" date="2015" name="Nature">
        <title>rRNA introns, odd ribosomes, and small enigmatic genomes across a large radiation of phyla.</title>
        <authorList>
            <person name="Brown C.T."/>
            <person name="Hug L.A."/>
            <person name="Thomas B.C."/>
            <person name="Sharon I."/>
            <person name="Castelle C.J."/>
            <person name="Singh A."/>
            <person name="Wilkins M.J."/>
            <person name="Williams K.H."/>
            <person name="Banfield J.F."/>
        </authorList>
    </citation>
    <scope>NUCLEOTIDE SEQUENCE [LARGE SCALE GENOMIC DNA]</scope>
</reference>
<comment type="caution">
    <text evidence="7">The sequence shown here is derived from an EMBL/GenBank/DDBJ whole genome shotgun (WGS) entry which is preliminary data.</text>
</comment>
<dbReference type="GO" id="GO:0005737">
    <property type="term" value="C:cytoplasm"/>
    <property type="evidence" value="ECO:0007669"/>
    <property type="project" value="TreeGrafter"/>
</dbReference>
<evidence type="ECO:0000259" key="6">
    <source>
        <dbReference type="PROSITE" id="PS51747"/>
    </source>
</evidence>
<dbReference type="GO" id="GO:0004132">
    <property type="term" value="F:dCMP deaminase activity"/>
    <property type="evidence" value="ECO:0007669"/>
    <property type="project" value="TreeGrafter"/>
</dbReference>
<evidence type="ECO:0000256" key="2">
    <source>
        <dbReference type="ARBA" id="ARBA00006576"/>
    </source>
</evidence>
<organism evidence="7 8">
    <name type="scientific">Candidatus Uhrbacteria bacterium GW2011_GWE2_45_35</name>
    <dbReference type="NCBI Taxonomy" id="1618993"/>
    <lineage>
        <taxon>Bacteria</taxon>
        <taxon>Candidatus Uhriibacteriota</taxon>
    </lineage>
</organism>
<evidence type="ECO:0000256" key="3">
    <source>
        <dbReference type="ARBA" id="ARBA00022723"/>
    </source>
</evidence>
<keyword evidence="3" id="KW-0479">Metal-binding</keyword>
<comment type="similarity">
    <text evidence="2">Belongs to the cytidine and deoxycytidylate deaminase family.</text>
</comment>
<dbReference type="EMBL" id="LCKW01000009">
    <property type="protein sequence ID" value="KKU08900.1"/>
    <property type="molecule type" value="Genomic_DNA"/>
</dbReference>
<dbReference type="PROSITE" id="PS00197">
    <property type="entry name" value="2FE2S_FER_1"/>
    <property type="match status" value="1"/>
</dbReference>
<accession>A0A0G1QJN7</accession>
<dbReference type="GO" id="GO:0051537">
    <property type="term" value="F:2 iron, 2 sulfur cluster binding"/>
    <property type="evidence" value="ECO:0007669"/>
    <property type="project" value="InterPro"/>
</dbReference>
<dbReference type="InterPro" id="IPR016192">
    <property type="entry name" value="APOBEC/CMP_deaminase_Zn-bd"/>
</dbReference>
<dbReference type="InterPro" id="IPR035105">
    <property type="entry name" value="Deoxycytidylate_deaminase_dom"/>
</dbReference>
<name>A0A0G1QJN7_9BACT</name>
<dbReference type="Pfam" id="PF00383">
    <property type="entry name" value="dCMP_cyt_deam_1"/>
    <property type="match status" value="1"/>
</dbReference>
<evidence type="ECO:0000313" key="7">
    <source>
        <dbReference type="EMBL" id="KKU08900.1"/>
    </source>
</evidence>
<comment type="cofactor">
    <cofactor evidence="1">
        <name>Zn(2+)</name>
        <dbReference type="ChEBI" id="CHEBI:29105"/>
    </cofactor>
</comment>
<gene>
    <name evidence="7" type="ORF">UX09_C0009G0007</name>
</gene>
<dbReference type="STRING" id="1618993.UX09_C0009G0007"/>
<proteinExistence type="inferred from homology"/>
<dbReference type="Proteomes" id="UP000034354">
    <property type="component" value="Unassembled WGS sequence"/>
</dbReference>
<feature type="domain" description="CMP/dCMP-type deaminase" evidence="6">
    <location>
        <begin position="35"/>
        <end position="175"/>
    </location>
</feature>
<dbReference type="Gene3D" id="3.40.140.10">
    <property type="entry name" value="Cytidine Deaminase, domain 2"/>
    <property type="match status" value="1"/>
</dbReference>
<evidence type="ECO:0000256" key="5">
    <source>
        <dbReference type="ARBA" id="ARBA00022833"/>
    </source>
</evidence>
<evidence type="ECO:0000256" key="4">
    <source>
        <dbReference type="ARBA" id="ARBA00022801"/>
    </source>
</evidence>
<dbReference type="PROSITE" id="PS51747">
    <property type="entry name" value="CYT_DCMP_DEAMINASES_2"/>
    <property type="match status" value="1"/>
</dbReference>
<evidence type="ECO:0000256" key="1">
    <source>
        <dbReference type="ARBA" id="ARBA00001947"/>
    </source>
</evidence>
<dbReference type="InterPro" id="IPR006058">
    <property type="entry name" value="2Fe2S_fd_BS"/>
</dbReference>
<dbReference type="CDD" id="cd01286">
    <property type="entry name" value="deoxycytidylate_deaminase"/>
    <property type="match status" value="1"/>
</dbReference>
<keyword evidence="5" id="KW-0862">Zinc</keyword>
<protein>
    <submittedName>
        <fullName evidence="7">CMP/dCMP deaminase, zinc-binding protein</fullName>
    </submittedName>
</protein>
<dbReference type="GO" id="GO:0008270">
    <property type="term" value="F:zinc ion binding"/>
    <property type="evidence" value="ECO:0007669"/>
    <property type="project" value="InterPro"/>
</dbReference>
<dbReference type="InterPro" id="IPR015517">
    <property type="entry name" value="dCMP_deaminase-rel"/>
</dbReference>
<dbReference type="AlphaFoldDB" id="A0A0G1QJN7"/>
<keyword evidence="4" id="KW-0378">Hydrolase</keyword>
<dbReference type="PANTHER" id="PTHR11086">
    <property type="entry name" value="DEOXYCYTIDYLATE DEAMINASE-RELATED"/>
    <property type="match status" value="1"/>
</dbReference>
<dbReference type="PANTHER" id="PTHR11086:SF18">
    <property type="entry name" value="DEOXYCYTIDYLATE DEAMINASE"/>
    <property type="match status" value="1"/>
</dbReference>
<dbReference type="InterPro" id="IPR016193">
    <property type="entry name" value="Cytidine_deaminase-like"/>
</dbReference>
<dbReference type="SUPFAM" id="SSF53927">
    <property type="entry name" value="Cytidine deaminase-like"/>
    <property type="match status" value="1"/>
</dbReference>